<reference evidence="3 4" key="1">
    <citation type="journal article" date="2016" name="BMC Genomics">
        <title>Comparative genomics reveals Cyclospora cayetanensis possesses coccidia-like metabolism and invasion components but unique surface antigens.</title>
        <authorList>
            <person name="Liu S."/>
            <person name="Wang L."/>
            <person name="Zheng H."/>
            <person name="Xu Z."/>
            <person name="Roellig D.M."/>
            <person name="Li N."/>
            <person name="Frace M.A."/>
            <person name="Tang K."/>
            <person name="Arrowood M.J."/>
            <person name="Moss D.M."/>
            <person name="Zhang L."/>
            <person name="Feng Y."/>
            <person name="Xiao L."/>
        </authorList>
    </citation>
    <scope>NUCLEOTIDE SEQUENCE [LARGE SCALE GENOMIC DNA]</scope>
    <source>
        <strain evidence="3 4">CHN_HEN01</strain>
    </source>
</reference>
<evidence type="ECO:0000256" key="2">
    <source>
        <dbReference type="SAM" id="SignalP"/>
    </source>
</evidence>
<keyword evidence="2" id="KW-0732">Signal</keyword>
<dbReference type="InterPro" id="IPR035983">
    <property type="entry name" value="Hect_E3_ubiquitin_ligase"/>
</dbReference>
<evidence type="ECO:0000313" key="4">
    <source>
        <dbReference type="Proteomes" id="UP000095192"/>
    </source>
</evidence>
<dbReference type="Proteomes" id="UP000095192">
    <property type="component" value="Unassembled WGS sequence"/>
</dbReference>
<feature type="region of interest" description="Disordered" evidence="1">
    <location>
        <begin position="649"/>
        <end position="700"/>
    </location>
</feature>
<evidence type="ECO:0000256" key="1">
    <source>
        <dbReference type="SAM" id="MobiDB-lite"/>
    </source>
</evidence>
<name>A0A1D3D3Q8_9EIME</name>
<accession>A0A1D3D3Q8</accession>
<feature type="compositionally biased region" description="Low complexity" evidence="1">
    <location>
        <begin position="650"/>
        <end position="663"/>
    </location>
</feature>
<dbReference type="GO" id="GO:0004842">
    <property type="term" value="F:ubiquitin-protein transferase activity"/>
    <property type="evidence" value="ECO:0007669"/>
    <property type="project" value="InterPro"/>
</dbReference>
<feature type="compositionally biased region" description="Acidic residues" evidence="1">
    <location>
        <begin position="1485"/>
        <end position="1494"/>
    </location>
</feature>
<feature type="compositionally biased region" description="Polar residues" evidence="1">
    <location>
        <begin position="803"/>
        <end position="818"/>
    </location>
</feature>
<feature type="region of interest" description="Disordered" evidence="1">
    <location>
        <begin position="19"/>
        <end position="81"/>
    </location>
</feature>
<feature type="compositionally biased region" description="Basic and acidic residues" evidence="1">
    <location>
        <begin position="605"/>
        <end position="622"/>
    </location>
</feature>
<dbReference type="InParanoid" id="A0A1D3D3Q8"/>
<dbReference type="VEuPathDB" id="ToxoDB:cyc_07764"/>
<dbReference type="VEuPathDB" id="ToxoDB:LOC34624035"/>
<feature type="region of interest" description="Disordered" evidence="1">
    <location>
        <begin position="603"/>
        <end position="632"/>
    </location>
</feature>
<proteinExistence type="predicted"/>
<feature type="compositionally biased region" description="Polar residues" evidence="1">
    <location>
        <begin position="837"/>
        <end position="846"/>
    </location>
</feature>
<keyword evidence="4" id="KW-1185">Reference proteome</keyword>
<dbReference type="EMBL" id="JROU02000861">
    <property type="protein sequence ID" value="OEH78077.1"/>
    <property type="molecule type" value="Genomic_DNA"/>
</dbReference>
<gene>
    <name evidence="3" type="ORF">cyc_07764</name>
</gene>
<organism evidence="3 4">
    <name type="scientific">Cyclospora cayetanensis</name>
    <dbReference type="NCBI Taxonomy" id="88456"/>
    <lineage>
        <taxon>Eukaryota</taxon>
        <taxon>Sar</taxon>
        <taxon>Alveolata</taxon>
        <taxon>Apicomplexa</taxon>
        <taxon>Conoidasida</taxon>
        <taxon>Coccidia</taxon>
        <taxon>Eucoccidiorida</taxon>
        <taxon>Eimeriorina</taxon>
        <taxon>Eimeriidae</taxon>
        <taxon>Cyclospora</taxon>
    </lineage>
</organism>
<feature type="chain" id="PRO_5008914138" evidence="2">
    <location>
        <begin position="19"/>
        <end position="1556"/>
    </location>
</feature>
<protein>
    <submittedName>
        <fullName evidence="3">Sac3 ganp family protein</fullName>
    </submittedName>
</protein>
<feature type="compositionally biased region" description="Polar residues" evidence="1">
    <location>
        <begin position="685"/>
        <end position="699"/>
    </location>
</feature>
<dbReference type="Gene3D" id="3.90.1750.10">
    <property type="entry name" value="Hect, E3 ligase catalytic domains"/>
    <property type="match status" value="1"/>
</dbReference>
<feature type="region of interest" description="Disordered" evidence="1">
    <location>
        <begin position="1473"/>
        <end position="1495"/>
    </location>
</feature>
<feature type="signal peptide" evidence="2">
    <location>
        <begin position="1"/>
        <end position="18"/>
    </location>
</feature>
<dbReference type="VEuPathDB" id="ToxoDB:LOC34623658"/>
<feature type="region of interest" description="Disordered" evidence="1">
    <location>
        <begin position="802"/>
        <end position="852"/>
    </location>
</feature>
<dbReference type="SUPFAM" id="SSF56204">
    <property type="entry name" value="Hect, E3 ligase catalytic domain"/>
    <property type="match status" value="1"/>
</dbReference>
<sequence>MQMLLYLLLYLLPCGEKGEEMSPGEGSWGGSPRDDLDSSLSEDEASWSSDLSERGDADEAARTNGEGSEGFGTATSAAPDSLPQAFSDVQETTQVGAEDDILLDTEAPRSESVYFPWWPLILLPPKVSPLAYAVVFEVLGVFFRSALKAAEDEAAATAARGGDAAAVASAGTAAFRLLWPPHPRELHRGLLWRLETIHVLNLLERRRGGEEFSAEERLYVAPSFADQLARGFVLAPKDAVLQRHWQALASLFLLRGLLPQAPLPSEQEALCPRVGGGIVSVSHQLLQIPPAALIARERCFSVELLGEGAQDLGGPYAEVISAVCDDLRSSRLFSPSSNARAWVGEGRDFLSPSPLLRELLVPAAAAQVSARQRRLRSSSSLFLADDDAALGVASAPLPSASRQTPLPCCLTDAPPLLIASPGFCTRPPPRVAATTAAEPTRLHASEAQTSADGIPPLRALQRQWELQRQAFAQLFTSWKGTAEEHAPARLLLHFWSRQGISTYGQKVCRALQALGLLMGCSIISMSPLNLSLTPATWALLMGEQPAQELLLQQDLLAARHLRKLRLPVAAAAAEASKQSSEADTSRGAPLKRLQQLRLRQQAHNKSLERPQEGKQESQHEAEQQLPQEHSTKPPLFRFAATSAADERVAAQHAASAASGSSVSTPGVQEGYGKSGEAQQLRHPQHQQTLEDSQGQQQEKPNGALFQASSSVRIGSAERVEWLPSSVDVTMATNAETRQALVAGQSPLVCVPTGVPPIFGGAAGNSSVITPISSTASATEARVFPASDLLGGVEGGRKLRVLPTSPNQTALPHSPQTAMPSPPESTPARSPPMAKLTSEVSEASPQDSAAAAGDLEALPEGIIGIRRSPEEDFLRLLQHQTEWPRQPLPEMLAAAIAAAASVLPRDTLDAILACEQQQDEDQHEMQQQLPLQYDSPPRLFFKVVFLSRRAAATEALLLLGGLAAPSAAEKSQGEVAYAVAVEEALSGAAMVLSPLPFLVSLPFADAETPVAETGLHAPAASHSSLCAVCGGSRPDTMLQQQQGQTDTAVVSVVFALSLPPQFFSRHADQAATDSSCHGKGSFLQYSQHQQLARPVDDEVHTACAAVRTQLFRAVSSKYPEFNLAEADVQVRCIAVVGSGGVRRKSNDGCSNSTSSCYCMQDVLPFARGLLQCLSLDPWEALRRGPLMESLVRQRPMQLQRQQLLLSTWIRTWNQALNAATRAAAARARESFKGLLVAELQQEGDVLLAEAPEQLFDGPAALQVAQVAADAALCMEAFQAAAAAAAGFINRCSSRLWQLPPAEWLLALEMRLLHGTQQLQQHALSLADAEFAGCFPSVDCDIVYELARPLLQRHHENIQQQRQILPFLRRVYSKAAALSQLVDLATVADACRSAEQHPTQMQDKYHSLQTVYAAALDTARRNAATVIAAVGSEPMVFPFSVWHRFAGPAFLPWSQLSMPPSLAALEETLRKYNDSVQRQKKNRPEREDEENDEEASVVDCKEQQQHCVKRQCPQPSDEEPRQLRRRLCCRNLTLLDECMRFAAEEAQSTKALLDRLRL</sequence>
<evidence type="ECO:0000313" key="3">
    <source>
        <dbReference type="EMBL" id="OEH78077.1"/>
    </source>
</evidence>
<comment type="caution">
    <text evidence="3">The sequence shown here is derived from an EMBL/GenBank/DDBJ whole genome shotgun (WGS) entry which is preliminary data.</text>
</comment>
<feature type="compositionally biased region" description="Basic and acidic residues" evidence="1">
    <location>
        <begin position="51"/>
        <end position="61"/>
    </location>
</feature>